<gene>
    <name evidence="1" type="ORF">CEPIT_LOCUS40545</name>
</gene>
<reference evidence="1" key="1">
    <citation type="submission" date="2022-07" db="EMBL/GenBank/DDBJ databases">
        <authorList>
            <person name="Macas J."/>
            <person name="Novak P."/>
            <person name="Neumann P."/>
        </authorList>
    </citation>
    <scope>NUCLEOTIDE SEQUENCE</scope>
</reference>
<dbReference type="Proteomes" id="UP001152523">
    <property type="component" value="Unassembled WGS sequence"/>
</dbReference>
<protein>
    <submittedName>
        <fullName evidence="1">Uncharacterized protein</fullName>
    </submittedName>
</protein>
<accession>A0AAV0G5Q4</accession>
<comment type="caution">
    <text evidence="1">The sequence shown here is derived from an EMBL/GenBank/DDBJ whole genome shotgun (WGS) entry which is preliminary data.</text>
</comment>
<dbReference type="AlphaFoldDB" id="A0AAV0G5Q4"/>
<evidence type="ECO:0000313" key="2">
    <source>
        <dbReference type="Proteomes" id="UP001152523"/>
    </source>
</evidence>
<keyword evidence="2" id="KW-1185">Reference proteome</keyword>
<sequence>MCSPSTVSRHVTSQLPTFTSAQSAATSSPSHRHVTATSSATSPDMWEVGIYHFFLMGPLETELVYPNLVRPRRFVAFPLCWLESPANELPTHCNVFKVIQSFFILVQGHDQALVPDYFAEFDSLGQRVLDLAEVYLSCIEKLVS</sequence>
<organism evidence="1 2">
    <name type="scientific">Cuscuta epithymum</name>
    <dbReference type="NCBI Taxonomy" id="186058"/>
    <lineage>
        <taxon>Eukaryota</taxon>
        <taxon>Viridiplantae</taxon>
        <taxon>Streptophyta</taxon>
        <taxon>Embryophyta</taxon>
        <taxon>Tracheophyta</taxon>
        <taxon>Spermatophyta</taxon>
        <taxon>Magnoliopsida</taxon>
        <taxon>eudicotyledons</taxon>
        <taxon>Gunneridae</taxon>
        <taxon>Pentapetalae</taxon>
        <taxon>asterids</taxon>
        <taxon>lamiids</taxon>
        <taxon>Solanales</taxon>
        <taxon>Convolvulaceae</taxon>
        <taxon>Cuscuteae</taxon>
        <taxon>Cuscuta</taxon>
        <taxon>Cuscuta subgen. Cuscuta</taxon>
    </lineage>
</organism>
<dbReference type="EMBL" id="CAMAPF010001049">
    <property type="protein sequence ID" value="CAH9143278.1"/>
    <property type="molecule type" value="Genomic_DNA"/>
</dbReference>
<proteinExistence type="predicted"/>
<evidence type="ECO:0000313" key="1">
    <source>
        <dbReference type="EMBL" id="CAH9143278.1"/>
    </source>
</evidence>
<name>A0AAV0G5Q4_9ASTE</name>